<evidence type="ECO:0000313" key="3">
    <source>
        <dbReference type="EMBL" id="CAD9819096.1"/>
    </source>
</evidence>
<sequence length="111" mass="11909">MVLLVAAAIGAGGVAAYKGGKAAVTGTKKKIVEKKRLSAREKEKTDRLEENKSRRQGLMASANSLRQGSSSTNDTEGSKVAVPKEDHSSRMARLKKNVAPEKKKKKRFGLG</sequence>
<organism evidence="3">
    <name type="scientific">Attheya septentrionalis</name>
    <dbReference type="NCBI Taxonomy" id="420275"/>
    <lineage>
        <taxon>Eukaryota</taxon>
        <taxon>Sar</taxon>
        <taxon>Stramenopiles</taxon>
        <taxon>Ochrophyta</taxon>
        <taxon>Bacillariophyta</taxon>
        <taxon>Coscinodiscophyceae</taxon>
        <taxon>Chaetocerotophycidae</taxon>
        <taxon>Chaetocerotales</taxon>
        <taxon>Attheyaceae</taxon>
        <taxon>Attheya</taxon>
    </lineage>
</organism>
<gene>
    <name evidence="3" type="ORF">ASEP1449_LOCUS10928</name>
</gene>
<dbReference type="EMBL" id="HBHQ01016353">
    <property type="protein sequence ID" value="CAD9819096.1"/>
    <property type="molecule type" value="Transcribed_RNA"/>
</dbReference>
<feature type="region of interest" description="Disordered" evidence="1">
    <location>
        <begin position="35"/>
        <end position="111"/>
    </location>
</feature>
<feature type="compositionally biased region" description="Basic and acidic residues" evidence="1">
    <location>
        <begin position="35"/>
        <end position="53"/>
    </location>
</feature>
<feature type="compositionally biased region" description="Basic residues" evidence="1">
    <location>
        <begin position="90"/>
        <end position="111"/>
    </location>
</feature>
<protein>
    <submittedName>
        <fullName evidence="3">Uncharacterized protein</fullName>
    </submittedName>
</protein>
<reference evidence="3" key="1">
    <citation type="submission" date="2021-01" db="EMBL/GenBank/DDBJ databases">
        <authorList>
            <person name="Corre E."/>
            <person name="Pelletier E."/>
            <person name="Niang G."/>
            <person name="Scheremetjew M."/>
            <person name="Finn R."/>
            <person name="Kale V."/>
            <person name="Holt S."/>
            <person name="Cochrane G."/>
            <person name="Meng A."/>
            <person name="Brown T."/>
            <person name="Cohen L."/>
        </authorList>
    </citation>
    <scope>NUCLEOTIDE SEQUENCE</scope>
    <source>
        <strain evidence="3">CCMP2084</strain>
    </source>
</reference>
<proteinExistence type="predicted"/>
<evidence type="ECO:0000256" key="2">
    <source>
        <dbReference type="SAM" id="SignalP"/>
    </source>
</evidence>
<accession>A0A7S2XP00</accession>
<dbReference type="AlphaFoldDB" id="A0A7S2XP00"/>
<feature type="chain" id="PRO_5030688664" evidence="2">
    <location>
        <begin position="17"/>
        <end position="111"/>
    </location>
</feature>
<name>A0A7S2XP00_9STRA</name>
<evidence type="ECO:0000256" key="1">
    <source>
        <dbReference type="SAM" id="MobiDB-lite"/>
    </source>
</evidence>
<keyword evidence="2" id="KW-0732">Signal</keyword>
<feature type="compositionally biased region" description="Polar residues" evidence="1">
    <location>
        <begin position="61"/>
        <end position="75"/>
    </location>
</feature>
<feature type="signal peptide" evidence="2">
    <location>
        <begin position="1"/>
        <end position="16"/>
    </location>
</feature>